<dbReference type="EMBL" id="QAOG01000007">
    <property type="protein sequence ID" value="PTQ58768.1"/>
    <property type="molecule type" value="Genomic_DNA"/>
</dbReference>
<dbReference type="GO" id="GO:0016682">
    <property type="term" value="F:oxidoreductase activity, acting on diphenols and related substances as donors, oxygen as acceptor"/>
    <property type="evidence" value="ECO:0007669"/>
    <property type="project" value="TreeGrafter"/>
</dbReference>
<gene>
    <name evidence="8" type="ORF">C8J26_3639</name>
</gene>
<evidence type="ECO:0000313" key="9">
    <source>
        <dbReference type="Proteomes" id="UP000244189"/>
    </source>
</evidence>
<dbReference type="Pfam" id="PF02322">
    <property type="entry name" value="Cyt_bd_oxida_II"/>
    <property type="match status" value="1"/>
</dbReference>
<accession>A0A2T5GHI1</accession>
<sequence>MTGLTYSLDLTVVWAVIIAFGIFAYVVMDGFDLGIGILFPGFEVGAERDAAMNSIAPVWDGNETWLVLGGGGLFAAFPLAYAIILPATYPLVIAMLLGLVFRGVAFEFRWRDPVHRRWWDRAFMLGSLVAAIAQGMMLGAILQGIRVVGRAFAGGWLDWLTPFTVLTGISVAVGYGLLGATWLIGKTDGPAQAHARRMARMLSIATVVAMAAVSVATPFLSYDYWRRWFAMPGVLLTAQVPLLVVVITGILFWSIARGRHKLPFLAALALFLLGYVGLGISIFPYVVPRAITIWAAAAPAQSQLFMLVGTVVIIPIIIGYTGWAYWVFRGKVGEGYH</sequence>
<dbReference type="GO" id="GO:0019646">
    <property type="term" value="P:aerobic electron transport chain"/>
    <property type="evidence" value="ECO:0007669"/>
    <property type="project" value="TreeGrafter"/>
</dbReference>
<protein>
    <submittedName>
        <fullName evidence="8">Cytochrome bd-I ubiquinol oxidase subunit 2 apoprotein</fullName>
    </submittedName>
</protein>
<dbReference type="GO" id="GO:0005886">
    <property type="term" value="C:plasma membrane"/>
    <property type="evidence" value="ECO:0007669"/>
    <property type="project" value="UniProtKB-SubCell"/>
</dbReference>
<comment type="similarity">
    <text evidence="2">Belongs to the cytochrome ubiquinol oxidase subunit 2 family.</text>
</comment>
<comment type="subcellular location">
    <subcellularLocation>
        <location evidence="1">Cell membrane</location>
        <topology evidence="1">Multi-pass membrane protein</topology>
    </subcellularLocation>
</comment>
<feature type="transmembrane region" description="Helical" evidence="7">
    <location>
        <begin position="204"/>
        <end position="222"/>
    </location>
</feature>
<dbReference type="PANTHER" id="PTHR43141">
    <property type="entry name" value="CYTOCHROME BD2 SUBUNIT II"/>
    <property type="match status" value="1"/>
</dbReference>
<feature type="transmembrane region" description="Helical" evidence="7">
    <location>
        <begin position="305"/>
        <end position="328"/>
    </location>
</feature>
<feature type="transmembrane region" description="Helical" evidence="7">
    <location>
        <begin position="228"/>
        <end position="252"/>
    </location>
</feature>
<dbReference type="InterPro" id="IPR003317">
    <property type="entry name" value="Cyt-d_oxidase_su2"/>
</dbReference>
<dbReference type="Proteomes" id="UP000244189">
    <property type="component" value="Unassembled WGS sequence"/>
</dbReference>
<feature type="transmembrane region" description="Helical" evidence="7">
    <location>
        <begin position="165"/>
        <end position="184"/>
    </location>
</feature>
<keyword evidence="3" id="KW-1003">Cell membrane</keyword>
<evidence type="ECO:0000256" key="7">
    <source>
        <dbReference type="SAM" id="Phobius"/>
    </source>
</evidence>
<dbReference type="PANTHER" id="PTHR43141:SF4">
    <property type="entry name" value="CYTOCHROME BD2 SUBUNIT II"/>
    <property type="match status" value="1"/>
</dbReference>
<evidence type="ECO:0000313" key="8">
    <source>
        <dbReference type="EMBL" id="PTQ58768.1"/>
    </source>
</evidence>
<name>A0A2T5GHI1_9SPHN</name>
<keyword evidence="4 7" id="KW-0812">Transmembrane</keyword>
<dbReference type="RefSeq" id="WP_107959534.1">
    <property type="nucleotide sequence ID" value="NZ_QAOG01000007.1"/>
</dbReference>
<keyword evidence="6 7" id="KW-0472">Membrane</keyword>
<dbReference type="NCBIfam" id="TIGR00203">
    <property type="entry name" value="cydB"/>
    <property type="match status" value="1"/>
</dbReference>
<evidence type="ECO:0000256" key="6">
    <source>
        <dbReference type="ARBA" id="ARBA00023136"/>
    </source>
</evidence>
<evidence type="ECO:0000256" key="3">
    <source>
        <dbReference type="ARBA" id="ARBA00022475"/>
    </source>
</evidence>
<evidence type="ECO:0000256" key="2">
    <source>
        <dbReference type="ARBA" id="ARBA00007543"/>
    </source>
</evidence>
<comment type="caution">
    <text evidence="8">The sequence shown here is derived from an EMBL/GenBank/DDBJ whole genome shotgun (WGS) entry which is preliminary data.</text>
</comment>
<dbReference type="AlphaFoldDB" id="A0A2T5GHI1"/>
<dbReference type="GO" id="GO:0009055">
    <property type="term" value="F:electron transfer activity"/>
    <property type="evidence" value="ECO:0007669"/>
    <property type="project" value="TreeGrafter"/>
</dbReference>
<keyword evidence="5 7" id="KW-1133">Transmembrane helix</keyword>
<reference evidence="8 9" key="1">
    <citation type="submission" date="2018-04" db="EMBL/GenBank/DDBJ databases">
        <title>Genomic Encyclopedia of Type Strains, Phase III (KMG-III): the genomes of soil and plant-associated and newly described type strains.</title>
        <authorList>
            <person name="Whitman W."/>
        </authorList>
    </citation>
    <scope>NUCLEOTIDE SEQUENCE [LARGE SCALE GENOMIC DNA]</scope>
    <source>
        <strain evidence="8 9">MA101b</strain>
    </source>
</reference>
<evidence type="ECO:0000256" key="1">
    <source>
        <dbReference type="ARBA" id="ARBA00004651"/>
    </source>
</evidence>
<organism evidence="8 9">
    <name type="scientific">Sphingomonas aurantiaca</name>
    <dbReference type="NCBI Taxonomy" id="185949"/>
    <lineage>
        <taxon>Bacteria</taxon>
        <taxon>Pseudomonadati</taxon>
        <taxon>Pseudomonadota</taxon>
        <taxon>Alphaproteobacteria</taxon>
        <taxon>Sphingomonadales</taxon>
        <taxon>Sphingomonadaceae</taxon>
        <taxon>Sphingomonas</taxon>
    </lineage>
</organism>
<feature type="transmembrane region" description="Helical" evidence="7">
    <location>
        <begin position="6"/>
        <end position="28"/>
    </location>
</feature>
<proteinExistence type="inferred from homology"/>
<evidence type="ECO:0000256" key="5">
    <source>
        <dbReference type="ARBA" id="ARBA00022989"/>
    </source>
</evidence>
<evidence type="ECO:0000256" key="4">
    <source>
        <dbReference type="ARBA" id="ARBA00022692"/>
    </source>
</evidence>
<keyword evidence="9" id="KW-1185">Reference proteome</keyword>
<feature type="transmembrane region" description="Helical" evidence="7">
    <location>
        <begin position="122"/>
        <end position="145"/>
    </location>
</feature>
<feature type="transmembrane region" description="Helical" evidence="7">
    <location>
        <begin position="264"/>
        <end position="285"/>
    </location>
</feature>
<dbReference type="GO" id="GO:0070069">
    <property type="term" value="C:cytochrome complex"/>
    <property type="evidence" value="ECO:0007669"/>
    <property type="project" value="TreeGrafter"/>
</dbReference>